<evidence type="ECO:0000313" key="2">
    <source>
        <dbReference type="EMBL" id="TWU47581.1"/>
    </source>
</evidence>
<dbReference type="InterPro" id="IPR019127">
    <property type="entry name" value="Exosortase"/>
</dbReference>
<keyword evidence="1" id="KW-0812">Transmembrane</keyword>
<feature type="transmembrane region" description="Helical" evidence="1">
    <location>
        <begin position="33"/>
        <end position="54"/>
    </location>
</feature>
<dbReference type="NCBIfam" id="NF033780">
    <property type="entry name" value="exosort_XrtU_C"/>
    <property type="match status" value="1"/>
</dbReference>
<feature type="transmembrane region" description="Helical" evidence="1">
    <location>
        <begin position="199"/>
        <end position="219"/>
    </location>
</feature>
<dbReference type="Pfam" id="PF09721">
    <property type="entry name" value="Exosortase_EpsH"/>
    <property type="match status" value="1"/>
</dbReference>
<feature type="transmembrane region" description="Helical" evidence="1">
    <location>
        <begin position="111"/>
        <end position="128"/>
    </location>
</feature>
<keyword evidence="3" id="KW-1185">Reference proteome</keyword>
<feature type="transmembrane region" description="Helical" evidence="1">
    <location>
        <begin position="88"/>
        <end position="105"/>
    </location>
</feature>
<accession>A0A5C6EIW0</accession>
<evidence type="ECO:0000256" key="1">
    <source>
        <dbReference type="SAM" id="Phobius"/>
    </source>
</evidence>
<dbReference type="Proteomes" id="UP000318288">
    <property type="component" value="Unassembled WGS sequence"/>
</dbReference>
<organism evidence="2 3">
    <name type="scientific">Rubripirellula tenax</name>
    <dbReference type="NCBI Taxonomy" id="2528015"/>
    <lineage>
        <taxon>Bacteria</taxon>
        <taxon>Pseudomonadati</taxon>
        <taxon>Planctomycetota</taxon>
        <taxon>Planctomycetia</taxon>
        <taxon>Pirellulales</taxon>
        <taxon>Pirellulaceae</taxon>
        <taxon>Rubripirellula</taxon>
    </lineage>
</organism>
<keyword evidence="1" id="KW-1133">Transmembrane helix</keyword>
<dbReference type="RefSeq" id="WP_146461497.1">
    <property type="nucleotide sequence ID" value="NZ_SJPW01000007.1"/>
</dbReference>
<feature type="transmembrane region" description="Helical" evidence="1">
    <location>
        <begin position="225"/>
        <end position="248"/>
    </location>
</feature>
<dbReference type="OrthoDB" id="249124at2"/>
<evidence type="ECO:0008006" key="4">
    <source>
        <dbReference type="Google" id="ProtNLM"/>
    </source>
</evidence>
<dbReference type="EMBL" id="SJPW01000007">
    <property type="protein sequence ID" value="TWU47581.1"/>
    <property type="molecule type" value="Genomic_DNA"/>
</dbReference>
<dbReference type="AlphaFoldDB" id="A0A5C6EIW0"/>
<evidence type="ECO:0000313" key="3">
    <source>
        <dbReference type="Proteomes" id="UP000318288"/>
    </source>
</evidence>
<feature type="transmembrane region" description="Helical" evidence="1">
    <location>
        <begin position="60"/>
        <end position="76"/>
    </location>
</feature>
<proteinExistence type="predicted"/>
<sequence>MSSDESLAAINRQLDDLHGARPQSFLNGRDGGAMFWLVCLLPTLPFLLVYLYGFAGASEFAYVPLAFLLPVGLYFLRADGAIRRPQTAKGWFPIIVAMVSVALAVVLSYPWFSVVGFVLIAGSFLSHVPGKLRKSLVYLTAPLLSILKPPFQLDAFVTGWVHRQTAWYSSIFLDFLEIPHSINGNAIQLFELEILTSDVNAGFISVYAILFLAFAMMAWKRVSLWLVPAYAIAAVMTTIAINSVRIVVHVFAIQSLEIEITEGWRAAAVTAVTTALAFAVLYSFHFLITAFFHFIEPNREAGVNPLIYVWNQSSYMNENRAFEEMSRFQSRERDGERTLMSKSAWVAIVASGLVLASLSTFQAFRASPSTDESVLATEPLLIPDESLFTSVEGVSTKIESHDFVLSEAFQGGSMRSDTWEGTYGKSSVKIQITQPLVGWWELSNGYKQLGWEILDRDTIDVTEDGFAIEEDDPTHLAMPFVYARLRQTEPEELQSYLFFSSVDSAGLIGGAPTAFESFGKRLRRRMGLSADNLEAVAMIQMWVVSADRLSPSDLRELRVAFVKYRDALSAKLRGPKKSDTFMTTEASQ</sequence>
<keyword evidence="1" id="KW-0472">Membrane</keyword>
<feature type="transmembrane region" description="Helical" evidence="1">
    <location>
        <begin position="269"/>
        <end position="295"/>
    </location>
</feature>
<name>A0A5C6EIW0_9BACT</name>
<gene>
    <name evidence="2" type="ORF">Poly51_53810</name>
</gene>
<comment type="caution">
    <text evidence="2">The sequence shown here is derived from an EMBL/GenBank/DDBJ whole genome shotgun (WGS) entry which is preliminary data.</text>
</comment>
<protein>
    <recommendedName>
        <fullName evidence="4">Transmembrane exosortase</fullName>
    </recommendedName>
</protein>
<reference evidence="2 3" key="1">
    <citation type="submission" date="2019-02" db="EMBL/GenBank/DDBJ databases">
        <title>Deep-cultivation of Planctomycetes and their phenomic and genomic characterization uncovers novel biology.</title>
        <authorList>
            <person name="Wiegand S."/>
            <person name="Jogler M."/>
            <person name="Boedeker C."/>
            <person name="Pinto D."/>
            <person name="Vollmers J."/>
            <person name="Rivas-Marin E."/>
            <person name="Kohn T."/>
            <person name="Peeters S.H."/>
            <person name="Heuer A."/>
            <person name="Rast P."/>
            <person name="Oberbeckmann S."/>
            <person name="Bunk B."/>
            <person name="Jeske O."/>
            <person name="Meyerdierks A."/>
            <person name="Storesund J.E."/>
            <person name="Kallscheuer N."/>
            <person name="Luecker S."/>
            <person name="Lage O.M."/>
            <person name="Pohl T."/>
            <person name="Merkel B.J."/>
            <person name="Hornburger P."/>
            <person name="Mueller R.-W."/>
            <person name="Bruemmer F."/>
            <person name="Labrenz M."/>
            <person name="Spormann A.M."/>
            <person name="Op Den Camp H."/>
            <person name="Overmann J."/>
            <person name="Amann R."/>
            <person name="Jetten M.S.M."/>
            <person name="Mascher T."/>
            <person name="Medema M.H."/>
            <person name="Devos D.P."/>
            <person name="Kaster A.-K."/>
            <person name="Ovreas L."/>
            <person name="Rohde M."/>
            <person name="Galperin M.Y."/>
            <person name="Jogler C."/>
        </authorList>
    </citation>
    <scope>NUCLEOTIDE SEQUENCE [LARGE SCALE GENOMIC DNA]</scope>
    <source>
        <strain evidence="2 3">Poly51</strain>
    </source>
</reference>